<dbReference type="PROSITE" id="PS50943">
    <property type="entry name" value="HTH_CROC1"/>
    <property type="match status" value="1"/>
</dbReference>
<organism evidence="3 4">
    <name type="scientific">Candidatus Pelethenecus faecipullorum</name>
    <dbReference type="NCBI Taxonomy" id="2840900"/>
    <lineage>
        <taxon>Bacteria</taxon>
        <taxon>Bacillati</taxon>
        <taxon>Mycoplasmatota</taxon>
        <taxon>Mollicutes</taxon>
        <taxon>Candidatus Pelethenecus</taxon>
    </lineage>
</organism>
<dbReference type="GO" id="GO:0003700">
    <property type="term" value="F:DNA-binding transcription factor activity"/>
    <property type="evidence" value="ECO:0007669"/>
    <property type="project" value="TreeGrafter"/>
</dbReference>
<reference evidence="3" key="1">
    <citation type="submission" date="2020-10" db="EMBL/GenBank/DDBJ databases">
        <authorList>
            <person name="Gilroy R."/>
        </authorList>
    </citation>
    <scope>NUCLEOTIDE SEQUENCE</scope>
    <source>
        <strain evidence="3">ChiW17-6978</strain>
    </source>
</reference>
<evidence type="ECO:0000256" key="1">
    <source>
        <dbReference type="ARBA" id="ARBA00023125"/>
    </source>
</evidence>
<accession>A0A9D1GQF3</accession>
<dbReference type="InterPro" id="IPR050807">
    <property type="entry name" value="TransReg_Diox_bact_type"/>
</dbReference>
<dbReference type="Gene3D" id="1.10.260.40">
    <property type="entry name" value="lambda repressor-like DNA-binding domains"/>
    <property type="match status" value="1"/>
</dbReference>
<dbReference type="PANTHER" id="PTHR46797:SF1">
    <property type="entry name" value="METHYLPHOSPHONATE SYNTHASE"/>
    <property type="match status" value="1"/>
</dbReference>
<dbReference type="Proteomes" id="UP000886758">
    <property type="component" value="Unassembled WGS sequence"/>
</dbReference>
<keyword evidence="1" id="KW-0238">DNA-binding</keyword>
<dbReference type="SMART" id="SM00530">
    <property type="entry name" value="HTH_XRE"/>
    <property type="match status" value="1"/>
</dbReference>
<dbReference type="GO" id="GO:0003677">
    <property type="term" value="F:DNA binding"/>
    <property type="evidence" value="ECO:0007669"/>
    <property type="project" value="UniProtKB-KW"/>
</dbReference>
<dbReference type="GO" id="GO:0005829">
    <property type="term" value="C:cytosol"/>
    <property type="evidence" value="ECO:0007669"/>
    <property type="project" value="TreeGrafter"/>
</dbReference>
<dbReference type="CDD" id="cd00093">
    <property type="entry name" value="HTH_XRE"/>
    <property type="match status" value="1"/>
</dbReference>
<gene>
    <name evidence="3" type="ORF">IAD46_02150</name>
</gene>
<proteinExistence type="predicted"/>
<feature type="domain" description="HTH cro/C1-type" evidence="2">
    <location>
        <begin position="21"/>
        <end position="75"/>
    </location>
</feature>
<name>A0A9D1GQF3_9MOLU</name>
<dbReference type="InterPro" id="IPR001387">
    <property type="entry name" value="Cro/C1-type_HTH"/>
</dbReference>
<evidence type="ECO:0000313" key="4">
    <source>
        <dbReference type="Proteomes" id="UP000886758"/>
    </source>
</evidence>
<reference evidence="3" key="2">
    <citation type="journal article" date="2021" name="PeerJ">
        <title>Extensive microbial diversity within the chicken gut microbiome revealed by metagenomics and culture.</title>
        <authorList>
            <person name="Gilroy R."/>
            <person name="Ravi A."/>
            <person name="Getino M."/>
            <person name="Pursley I."/>
            <person name="Horton D.L."/>
            <person name="Alikhan N.F."/>
            <person name="Baker D."/>
            <person name="Gharbi K."/>
            <person name="Hall N."/>
            <person name="Watson M."/>
            <person name="Adriaenssens E.M."/>
            <person name="Foster-Nyarko E."/>
            <person name="Jarju S."/>
            <person name="Secka A."/>
            <person name="Antonio M."/>
            <person name="Oren A."/>
            <person name="Chaudhuri R.R."/>
            <person name="La Ragione R."/>
            <person name="Hildebrand F."/>
            <person name="Pallen M.J."/>
        </authorList>
    </citation>
    <scope>NUCLEOTIDE SEQUENCE</scope>
    <source>
        <strain evidence="3">ChiW17-6978</strain>
    </source>
</reference>
<dbReference type="InterPro" id="IPR010982">
    <property type="entry name" value="Lambda_DNA-bd_dom_sf"/>
</dbReference>
<protein>
    <submittedName>
        <fullName evidence="3">Helix-turn-helix transcriptional regulator</fullName>
    </submittedName>
</protein>
<dbReference type="PANTHER" id="PTHR46797">
    <property type="entry name" value="HTH-TYPE TRANSCRIPTIONAL REGULATOR"/>
    <property type="match status" value="1"/>
</dbReference>
<dbReference type="Pfam" id="PF01381">
    <property type="entry name" value="HTH_3"/>
    <property type="match status" value="1"/>
</dbReference>
<dbReference type="EMBL" id="DVLF01000070">
    <property type="protein sequence ID" value="HIT49807.1"/>
    <property type="molecule type" value="Genomic_DNA"/>
</dbReference>
<dbReference type="AlphaFoldDB" id="A0A9D1GQF3"/>
<evidence type="ECO:0000259" key="2">
    <source>
        <dbReference type="PROSITE" id="PS50943"/>
    </source>
</evidence>
<comment type="caution">
    <text evidence="3">The sequence shown here is derived from an EMBL/GenBank/DDBJ whole genome shotgun (WGS) entry which is preliminary data.</text>
</comment>
<sequence length="80" mass="9214">MVEEIGLEDIEEFKKQFGDRIRFLRKTYEWSQEDLAEYASLTPRGISDIENGLSDVKLSTLLKLANAFCVSVSELLKKEE</sequence>
<evidence type="ECO:0000313" key="3">
    <source>
        <dbReference type="EMBL" id="HIT49807.1"/>
    </source>
</evidence>
<dbReference type="SUPFAM" id="SSF47413">
    <property type="entry name" value="lambda repressor-like DNA-binding domains"/>
    <property type="match status" value="1"/>
</dbReference>